<evidence type="ECO:0000256" key="3">
    <source>
        <dbReference type="ARBA" id="ARBA00022670"/>
    </source>
</evidence>
<keyword evidence="10 12" id="KW-0472">Membrane</keyword>
<keyword evidence="3 11" id="KW-0645">Protease</keyword>
<feature type="domain" description="Peptidase M48" evidence="13">
    <location>
        <begin position="83"/>
        <end position="286"/>
    </location>
</feature>
<keyword evidence="8 12" id="KW-1133">Transmembrane helix</keyword>
<dbReference type="EMBL" id="JARJLR010000506">
    <property type="protein sequence ID" value="MDF3846090.1"/>
    <property type="molecule type" value="Genomic_DNA"/>
</dbReference>
<evidence type="ECO:0000256" key="9">
    <source>
        <dbReference type="ARBA" id="ARBA00023049"/>
    </source>
</evidence>
<dbReference type="GO" id="GO:0004222">
    <property type="term" value="F:metalloendopeptidase activity"/>
    <property type="evidence" value="ECO:0007669"/>
    <property type="project" value="InterPro"/>
</dbReference>
<keyword evidence="6 11" id="KW-0378">Hydrolase</keyword>
<proteinExistence type="inferred from homology"/>
<feature type="transmembrane region" description="Helical" evidence="12">
    <location>
        <begin position="49"/>
        <end position="71"/>
    </location>
</feature>
<dbReference type="PANTHER" id="PTHR43221:SF1">
    <property type="entry name" value="PROTEASE HTPX"/>
    <property type="match status" value="1"/>
</dbReference>
<evidence type="ECO:0000256" key="12">
    <source>
        <dbReference type="SAM" id="Phobius"/>
    </source>
</evidence>
<dbReference type="AlphaFoldDB" id="A0AAW6PEW5"/>
<gene>
    <name evidence="14" type="ORF">P3W55_30675</name>
</gene>
<dbReference type="GO" id="GO:0006508">
    <property type="term" value="P:proteolysis"/>
    <property type="evidence" value="ECO:0007669"/>
    <property type="project" value="UniProtKB-KW"/>
</dbReference>
<evidence type="ECO:0000256" key="8">
    <source>
        <dbReference type="ARBA" id="ARBA00022989"/>
    </source>
</evidence>
<feature type="transmembrane region" description="Helical" evidence="12">
    <location>
        <begin position="198"/>
        <end position="218"/>
    </location>
</feature>
<dbReference type="CDD" id="cd07339">
    <property type="entry name" value="M48B_HtpX_like"/>
    <property type="match status" value="1"/>
</dbReference>
<feature type="transmembrane region" description="Helical" evidence="12">
    <location>
        <begin position="173"/>
        <end position="192"/>
    </location>
</feature>
<dbReference type="InterPro" id="IPR050083">
    <property type="entry name" value="HtpX_protease"/>
</dbReference>
<dbReference type="Pfam" id="PF01435">
    <property type="entry name" value="Peptidase_M48"/>
    <property type="match status" value="1"/>
</dbReference>
<evidence type="ECO:0000313" key="15">
    <source>
        <dbReference type="Proteomes" id="UP001220662"/>
    </source>
</evidence>
<comment type="cofactor">
    <cofactor evidence="11">
        <name>Zn(2+)</name>
        <dbReference type="ChEBI" id="CHEBI:29105"/>
    </cofactor>
    <text evidence="11">Binds 1 zinc ion per subunit.</text>
</comment>
<evidence type="ECO:0000259" key="13">
    <source>
        <dbReference type="Pfam" id="PF01435"/>
    </source>
</evidence>
<dbReference type="GO" id="GO:0005886">
    <property type="term" value="C:plasma membrane"/>
    <property type="evidence" value="ECO:0007669"/>
    <property type="project" value="UniProtKB-SubCell"/>
</dbReference>
<reference evidence="14" key="1">
    <citation type="submission" date="2023-03" db="EMBL/GenBank/DDBJ databases">
        <title>Draft assemblies of triclosan tolerant bacteria isolated from returned activated sludge.</title>
        <authorList>
            <person name="Van Hamelsveld S."/>
        </authorList>
    </citation>
    <scope>NUCLEOTIDE SEQUENCE</scope>
    <source>
        <strain evidence="14">GW210015_S63</strain>
    </source>
</reference>
<keyword evidence="2" id="KW-1003">Cell membrane</keyword>
<evidence type="ECO:0000256" key="1">
    <source>
        <dbReference type="ARBA" id="ARBA00004651"/>
    </source>
</evidence>
<dbReference type="PANTHER" id="PTHR43221">
    <property type="entry name" value="PROTEASE HTPX"/>
    <property type="match status" value="1"/>
</dbReference>
<dbReference type="InterPro" id="IPR001915">
    <property type="entry name" value="Peptidase_M48"/>
</dbReference>
<dbReference type="RefSeq" id="WP_051878465.1">
    <property type="nucleotide sequence ID" value="NZ_CP141948.1"/>
</dbReference>
<name>A0AAW6PEW5_9PSED</name>
<evidence type="ECO:0000256" key="5">
    <source>
        <dbReference type="ARBA" id="ARBA00022723"/>
    </source>
</evidence>
<keyword evidence="9 11" id="KW-0482">Metalloprotease</keyword>
<evidence type="ECO:0000256" key="11">
    <source>
        <dbReference type="RuleBase" id="RU003983"/>
    </source>
</evidence>
<evidence type="ECO:0000313" key="14">
    <source>
        <dbReference type="EMBL" id="MDF3846090.1"/>
    </source>
</evidence>
<accession>A0AAW6PEW5</accession>
<protein>
    <submittedName>
        <fullName evidence="14">Zinc metalloprotease HtpX</fullName>
    </submittedName>
</protein>
<evidence type="ECO:0000256" key="6">
    <source>
        <dbReference type="ARBA" id="ARBA00022801"/>
    </source>
</evidence>
<organism evidence="14 15">
    <name type="scientific">Pseudomonas citronellolis</name>
    <dbReference type="NCBI Taxonomy" id="53408"/>
    <lineage>
        <taxon>Bacteria</taxon>
        <taxon>Pseudomonadati</taxon>
        <taxon>Pseudomonadota</taxon>
        <taxon>Gammaproteobacteria</taxon>
        <taxon>Pseudomonadales</taxon>
        <taxon>Pseudomonadaceae</taxon>
        <taxon>Pseudomonas</taxon>
    </lineage>
</organism>
<dbReference type="GO" id="GO:0046872">
    <property type="term" value="F:metal ion binding"/>
    <property type="evidence" value="ECO:0007669"/>
    <property type="project" value="UniProtKB-KW"/>
</dbReference>
<comment type="caution">
    <text evidence="14">The sequence shown here is derived from an EMBL/GenBank/DDBJ whole genome shotgun (WGS) entry which is preliminary data.</text>
</comment>
<dbReference type="Gene3D" id="3.30.2010.10">
    <property type="entry name" value="Metalloproteases ('zincins'), catalytic domain"/>
    <property type="match status" value="1"/>
</dbReference>
<keyword evidence="5" id="KW-0479">Metal-binding</keyword>
<evidence type="ECO:0000256" key="7">
    <source>
        <dbReference type="ARBA" id="ARBA00022833"/>
    </source>
</evidence>
<evidence type="ECO:0000256" key="2">
    <source>
        <dbReference type="ARBA" id="ARBA00022475"/>
    </source>
</evidence>
<keyword evidence="7 11" id="KW-0862">Zinc</keyword>
<comment type="similarity">
    <text evidence="11">Belongs to the peptidase M48 family.</text>
</comment>
<dbReference type="Proteomes" id="UP001220662">
    <property type="component" value="Unassembled WGS sequence"/>
</dbReference>
<comment type="subcellular location">
    <subcellularLocation>
        <location evidence="1">Cell membrane</location>
        <topology evidence="1">Multi-pass membrane protein</topology>
    </subcellularLocation>
</comment>
<evidence type="ECO:0000256" key="4">
    <source>
        <dbReference type="ARBA" id="ARBA00022692"/>
    </source>
</evidence>
<evidence type="ECO:0000256" key="10">
    <source>
        <dbReference type="ARBA" id="ARBA00023136"/>
    </source>
</evidence>
<sequence>MISRDLRHAQNVGARHRWLNRLQTALLVLTLLGIAAVAGSLLLGDGGLWLALAAAGFTLLLEPAAASGLTLRLYGARPLHPDEAPDLWAVLRELAARAGLPAVPVPHYVPSGVVNAFATGSKHHAAIALTDGLLRSLTPRELTGVLGHEIAHIANEDLRVMGLADSISRLTHLLALLGQLAIVLSLPALLLGVTEVNWPALLLLAVAPQLALLAQLGLSRVREFDADRLAAELTGDPHGLASALAKIERVSRSWRVWLLPGWGNPEPSWLRTHPATAERIERLLELAPPPAMPPFPSARFVPEVTVSPRPPRWRTGGLWR</sequence>
<keyword evidence="4 12" id="KW-0812">Transmembrane</keyword>
<feature type="transmembrane region" description="Helical" evidence="12">
    <location>
        <begin position="25"/>
        <end position="43"/>
    </location>
</feature>